<keyword evidence="4" id="KW-0677">Repeat</keyword>
<accession>A0A2G9S8M8</accession>
<gene>
    <name evidence="10" type="ORF">AB205_0191270</name>
</gene>
<comment type="caution">
    <text evidence="8">Lacks conserved residue(s) required for the propagation of feature annotation.</text>
</comment>
<evidence type="ECO:0000259" key="9">
    <source>
        <dbReference type="PROSITE" id="PS50923"/>
    </source>
</evidence>
<dbReference type="OrthoDB" id="6515930at2759"/>
<organism evidence="10 11">
    <name type="scientific">Aquarana catesbeiana</name>
    <name type="common">American bullfrog</name>
    <name type="synonym">Rana catesbeiana</name>
    <dbReference type="NCBI Taxonomy" id="8400"/>
    <lineage>
        <taxon>Eukaryota</taxon>
        <taxon>Metazoa</taxon>
        <taxon>Chordata</taxon>
        <taxon>Craniata</taxon>
        <taxon>Vertebrata</taxon>
        <taxon>Euteleostomi</taxon>
        <taxon>Amphibia</taxon>
        <taxon>Batrachia</taxon>
        <taxon>Anura</taxon>
        <taxon>Neobatrachia</taxon>
        <taxon>Ranoidea</taxon>
        <taxon>Ranidae</taxon>
        <taxon>Aquarana</taxon>
    </lineage>
</organism>
<evidence type="ECO:0000313" key="10">
    <source>
        <dbReference type="EMBL" id="PIO36467.1"/>
    </source>
</evidence>
<comment type="subcellular location">
    <subcellularLocation>
        <location evidence="1">Membrane</location>
    </subcellularLocation>
</comment>
<reference evidence="11" key="1">
    <citation type="journal article" date="2017" name="Nat. Commun.">
        <title>The North American bullfrog draft genome provides insight into hormonal regulation of long noncoding RNA.</title>
        <authorList>
            <person name="Hammond S.A."/>
            <person name="Warren R.L."/>
            <person name="Vandervalk B.P."/>
            <person name="Kucuk E."/>
            <person name="Khan H."/>
            <person name="Gibb E.A."/>
            <person name="Pandoh P."/>
            <person name="Kirk H."/>
            <person name="Zhao Y."/>
            <person name="Jones M."/>
            <person name="Mungall A.J."/>
            <person name="Coope R."/>
            <person name="Pleasance S."/>
            <person name="Moore R.A."/>
            <person name="Holt R.A."/>
            <person name="Round J.M."/>
            <person name="Ohora S."/>
            <person name="Walle B.V."/>
            <person name="Veldhoen N."/>
            <person name="Helbing C.C."/>
            <person name="Birol I."/>
        </authorList>
    </citation>
    <scope>NUCLEOTIDE SEQUENCE [LARGE SCALE GENOMIC DNA]</scope>
</reference>
<dbReference type="CDD" id="cd00033">
    <property type="entry name" value="CCP"/>
    <property type="match status" value="5"/>
</dbReference>
<evidence type="ECO:0000256" key="1">
    <source>
        <dbReference type="ARBA" id="ARBA00004370"/>
    </source>
</evidence>
<dbReference type="InterPro" id="IPR000436">
    <property type="entry name" value="Sushi_SCR_CCP_dom"/>
</dbReference>
<feature type="non-terminal residue" evidence="10">
    <location>
        <position position="336"/>
    </location>
</feature>
<evidence type="ECO:0000256" key="4">
    <source>
        <dbReference type="ARBA" id="ARBA00022737"/>
    </source>
</evidence>
<evidence type="ECO:0000256" key="2">
    <source>
        <dbReference type="ARBA" id="ARBA00022659"/>
    </source>
</evidence>
<keyword evidence="3" id="KW-0732">Signal</keyword>
<name>A0A2G9S8M8_AQUCT</name>
<feature type="domain" description="Sushi" evidence="9">
    <location>
        <begin position="222"/>
        <end position="280"/>
    </location>
</feature>
<sequence length="336" mass="37470">MMDSFKEEWYGHTAQTLHIYTNKQKNGSCTTDGNWLPPLSDDICSPISCEKPAAPNHGSVLGTRFLYQDTVLYQCDAGYEIEGPTERVCEANKSWSGVEPQCKRISCNPPEPLENGIIQGINYFYEGELHYSCNQGFELLGPSRRICHVDKLWRPSTPPTCVSVTCEPYPVIENAISVSRGNTYSSNITYICNPGYHLVGPENMTCLADGTWSQPLPSCKANPCPVPFVIPENSVVTETEFYVGQKLYIKCRKGYRLVGQDVMTCDANETWTEASAKCEKISCGPPIHVPNAMVRGLFHHYGDMVTYSCYSGYMLEGSIRSVCLENQTWTTPPSCK</sequence>
<evidence type="ECO:0000256" key="5">
    <source>
        <dbReference type="ARBA" id="ARBA00023136"/>
    </source>
</evidence>
<dbReference type="FunFam" id="2.10.70.10:FF:000011">
    <property type="entry name" value="CUB and sushi domain-containing protein 3 isoform A"/>
    <property type="match status" value="1"/>
</dbReference>
<dbReference type="PANTHER" id="PTHR46393:SF7">
    <property type="entry name" value="COMPLEMENT C2"/>
    <property type="match status" value="1"/>
</dbReference>
<dbReference type="PANTHER" id="PTHR46393">
    <property type="entry name" value="SUSHI DOMAIN-CONTAINING PROTEIN"/>
    <property type="match status" value="1"/>
</dbReference>
<evidence type="ECO:0000256" key="8">
    <source>
        <dbReference type="PROSITE-ProRule" id="PRU00302"/>
    </source>
</evidence>
<keyword evidence="5" id="KW-0472">Membrane</keyword>
<evidence type="ECO:0000256" key="3">
    <source>
        <dbReference type="ARBA" id="ARBA00022729"/>
    </source>
</evidence>
<dbReference type="GO" id="GO:0016020">
    <property type="term" value="C:membrane"/>
    <property type="evidence" value="ECO:0007669"/>
    <property type="project" value="UniProtKB-SubCell"/>
</dbReference>
<feature type="domain" description="Sushi" evidence="9">
    <location>
        <begin position="47"/>
        <end position="104"/>
    </location>
</feature>
<dbReference type="AlphaFoldDB" id="A0A2G9S8M8"/>
<keyword evidence="7" id="KW-0325">Glycoprotein</keyword>
<dbReference type="SUPFAM" id="SSF57535">
    <property type="entry name" value="Complement control module/SCR domain"/>
    <property type="match status" value="5"/>
</dbReference>
<dbReference type="Pfam" id="PF00084">
    <property type="entry name" value="Sushi"/>
    <property type="match status" value="5"/>
</dbReference>
<dbReference type="InterPro" id="IPR035976">
    <property type="entry name" value="Sushi/SCR/CCP_sf"/>
</dbReference>
<protein>
    <recommendedName>
        <fullName evidence="9">Sushi domain-containing protein</fullName>
    </recommendedName>
</protein>
<dbReference type="PROSITE" id="PS50923">
    <property type="entry name" value="SUSHI"/>
    <property type="match status" value="5"/>
</dbReference>
<feature type="domain" description="Sushi" evidence="9">
    <location>
        <begin position="105"/>
        <end position="163"/>
    </location>
</feature>
<feature type="disulfide bond" evidence="8">
    <location>
        <begin position="251"/>
        <end position="278"/>
    </location>
</feature>
<evidence type="ECO:0000256" key="6">
    <source>
        <dbReference type="ARBA" id="ARBA00023157"/>
    </source>
</evidence>
<evidence type="ECO:0000313" key="11">
    <source>
        <dbReference type="Proteomes" id="UP000228934"/>
    </source>
</evidence>
<evidence type="ECO:0000256" key="7">
    <source>
        <dbReference type="ARBA" id="ARBA00023180"/>
    </source>
</evidence>
<dbReference type="EMBL" id="KV925837">
    <property type="protein sequence ID" value="PIO36467.1"/>
    <property type="molecule type" value="Genomic_DNA"/>
</dbReference>
<feature type="disulfide bond" evidence="8">
    <location>
        <begin position="192"/>
        <end position="219"/>
    </location>
</feature>
<keyword evidence="2 8" id="KW-0768">Sushi</keyword>
<dbReference type="Gene3D" id="2.10.70.10">
    <property type="entry name" value="Complement Module, domain 1"/>
    <property type="match status" value="5"/>
</dbReference>
<feature type="disulfide bond" evidence="8">
    <location>
        <begin position="75"/>
        <end position="102"/>
    </location>
</feature>
<keyword evidence="6 8" id="KW-1015">Disulfide bond</keyword>
<dbReference type="SMART" id="SM00032">
    <property type="entry name" value="CCP"/>
    <property type="match status" value="5"/>
</dbReference>
<proteinExistence type="predicted"/>
<dbReference type="Proteomes" id="UP000228934">
    <property type="component" value="Unassembled WGS sequence"/>
</dbReference>
<feature type="domain" description="Sushi" evidence="9">
    <location>
        <begin position="164"/>
        <end position="221"/>
    </location>
</feature>
<keyword evidence="11" id="KW-1185">Reference proteome</keyword>
<feature type="domain" description="Sushi" evidence="9">
    <location>
        <begin position="281"/>
        <end position="336"/>
    </location>
</feature>